<keyword evidence="1" id="KW-1133">Transmembrane helix</keyword>
<dbReference type="InterPro" id="IPR017853">
    <property type="entry name" value="GH"/>
</dbReference>
<keyword evidence="1" id="KW-0812">Transmembrane</keyword>
<dbReference type="SUPFAM" id="SSF51445">
    <property type="entry name" value="(Trans)glycosidases"/>
    <property type="match status" value="1"/>
</dbReference>
<feature type="transmembrane region" description="Helical" evidence="1">
    <location>
        <begin position="20"/>
        <end position="37"/>
    </location>
</feature>
<dbReference type="Gene3D" id="3.20.20.80">
    <property type="entry name" value="Glycosidases"/>
    <property type="match status" value="1"/>
</dbReference>
<dbReference type="AlphaFoldDB" id="A0A7C5JYH2"/>
<gene>
    <name evidence="3" type="ORF">ENL40_07865</name>
</gene>
<accession>A0A7C5JYH2</accession>
<evidence type="ECO:0000256" key="1">
    <source>
        <dbReference type="SAM" id="Phobius"/>
    </source>
</evidence>
<dbReference type="EMBL" id="DRTU01000317">
    <property type="protein sequence ID" value="HHI01356.1"/>
    <property type="molecule type" value="Genomic_DNA"/>
</dbReference>
<dbReference type="InterPro" id="IPR013783">
    <property type="entry name" value="Ig-like_fold"/>
</dbReference>
<feature type="domain" description="CARDB" evidence="2">
    <location>
        <begin position="612"/>
        <end position="682"/>
    </location>
</feature>
<organism evidence="3">
    <name type="scientific">Thermococcus litoralis</name>
    <dbReference type="NCBI Taxonomy" id="2265"/>
    <lineage>
        <taxon>Archaea</taxon>
        <taxon>Methanobacteriati</taxon>
        <taxon>Methanobacteriota</taxon>
        <taxon>Thermococci</taxon>
        <taxon>Thermococcales</taxon>
        <taxon>Thermococcaceae</taxon>
        <taxon>Thermococcus</taxon>
    </lineage>
</organism>
<proteinExistence type="predicted"/>
<sequence>MCLCILVGISIGGLELRRKFLIGLLILLIAGINYSVIPPVYGQLQVQQVGGLYRVEETSLNPPVSSVIKDPETSESRAIPIRGVTVKGIHGTGELCIDGEVWSRSKLVQKAKEMGANWVEIVLWVLVTEDGKLIDFHRSVPNPNDFSSIEDLLEESKKTEELMISLIQYLHKNGLKVYLMTYHERLGAHHEYSRGLRLDVDAFLNQATQIALKWARIAEENGVEMFAPRKELQMFVGNEKALEWDEEILPKLRRIYHGNLVRGAFQLYIWDEKNKIAIPAEELPKNMSGWDYLGLDLYGNGIDTFEEWATYINRFALKAYELKEKYGLKGIVFEEFGYPHLGEEAFWQNESLTGNDVIQRLYQVVFEECAGIIDGFFPWLWAEGTHELVPGRWEYISPNKIIKQYYTASTIPRSYEDVLPAREYTPPKIIVNKTRIILEEDFENNTVHGLGGYNFEVVNGVLRLKEGCVSTEDLFQKNLVFKFKIKILNGSLGVGFRDSKVGWYEIRIDPMTHISLIIHEPPPKGVLVKEVTPLVEYDKWYVFTIIAIDDAFQLFVDDKVVLDYIDPAPLPEGGVCFHAEECEIMIDELIIEEILEGTYTVEYKPSFWLSNLTISPNKVQPREPIKITVNVTNVGEAPGSYTVKLRIDNVTVDAKKVMLEPRKSTTVTFEWVSEDPGMYEVNIAWLRGSLTIMGAQTVTETITTPITVTTTSRETETIAKTKTVTVSTTEYVTTTVEKTDTTTAISYVVITLIAGFTIVVLLLRRL</sequence>
<comment type="caution">
    <text evidence="3">The sequence shown here is derived from an EMBL/GenBank/DDBJ whole genome shotgun (WGS) entry which is preliminary data.</text>
</comment>
<name>A0A7C5JYH2_THELI</name>
<dbReference type="Gene3D" id="2.60.120.560">
    <property type="entry name" value="Exo-inulinase, domain 1"/>
    <property type="match status" value="1"/>
</dbReference>
<evidence type="ECO:0000313" key="3">
    <source>
        <dbReference type="EMBL" id="HHI01356.1"/>
    </source>
</evidence>
<dbReference type="InterPro" id="IPR011635">
    <property type="entry name" value="CARDB"/>
</dbReference>
<reference evidence="3" key="1">
    <citation type="journal article" date="2020" name="mSystems">
        <title>Genome- and Community-Level Interaction Insights into Carbon Utilization and Element Cycling Functions of Hydrothermarchaeota in Hydrothermal Sediment.</title>
        <authorList>
            <person name="Zhou Z."/>
            <person name="Liu Y."/>
            <person name="Xu W."/>
            <person name="Pan J."/>
            <person name="Luo Z.H."/>
            <person name="Li M."/>
        </authorList>
    </citation>
    <scope>NUCLEOTIDE SEQUENCE [LARGE SCALE GENOMIC DNA]</scope>
    <source>
        <strain evidence="3">HyVt-93</strain>
    </source>
</reference>
<dbReference type="Pfam" id="PF07705">
    <property type="entry name" value="CARDB"/>
    <property type="match status" value="1"/>
</dbReference>
<dbReference type="Gene3D" id="2.60.40.10">
    <property type="entry name" value="Immunoglobulins"/>
    <property type="match status" value="1"/>
</dbReference>
<dbReference type="Proteomes" id="UP000886217">
    <property type="component" value="Unassembled WGS sequence"/>
</dbReference>
<protein>
    <recommendedName>
        <fullName evidence="2">CARDB domain-containing protein</fullName>
    </recommendedName>
</protein>
<keyword evidence="1" id="KW-0472">Membrane</keyword>
<feature type="transmembrane region" description="Helical" evidence="1">
    <location>
        <begin position="744"/>
        <end position="763"/>
    </location>
</feature>
<evidence type="ECO:0000259" key="2">
    <source>
        <dbReference type="Pfam" id="PF07705"/>
    </source>
</evidence>